<reference evidence="2 3" key="1">
    <citation type="submission" date="2017-08" db="EMBL/GenBank/DDBJ databases">
        <title>Infants hospitalized years apart are colonized by the same room-sourced microbial strains.</title>
        <authorList>
            <person name="Brooks B."/>
            <person name="Olm M.R."/>
            <person name="Firek B.A."/>
            <person name="Baker R."/>
            <person name="Thomas B.C."/>
            <person name="Morowitz M.J."/>
            <person name="Banfield J.F."/>
        </authorList>
    </citation>
    <scope>NUCLEOTIDE SEQUENCE [LARGE SCALE GENOMIC DNA]</scope>
    <source>
        <strain evidence="2">S2_009_000_R2_77</strain>
    </source>
</reference>
<dbReference type="InterPro" id="IPR051916">
    <property type="entry name" value="GPI-anchor_lipid_remodeler"/>
</dbReference>
<organism evidence="2 3">
    <name type="scientific">Pseudomonas kuykendallii</name>
    <dbReference type="NCBI Taxonomy" id="1007099"/>
    <lineage>
        <taxon>Bacteria</taxon>
        <taxon>Pseudomonadati</taxon>
        <taxon>Pseudomonadota</taxon>
        <taxon>Gammaproteobacteria</taxon>
        <taxon>Pseudomonadales</taxon>
        <taxon>Pseudomonadaceae</taxon>
        <taxon>Pseudomonas</taxon>
    </lineage>
</organism>
<gene>
    <name evidence="2" type="ORF">DI599_07765</name>
</gene>
<dbReference type="PANTHER" id="PTHR14859:SF15">
    <property type="entry name" value="ENDONUCLEASE_EXONUCLEASE_PHOSPHATASE DOMAIN-CONTAINING PROTEIN"/>
    <property type="match status" value="1"/>
</dbReference>
<dbReference type="Gene3D" id="3.60.10.10">
    <property type="entry name" value="Endonuclease/exonuclease/phosphatase"/>
    <property type="match status" value="1"/>
</dbReference>
<dbReference type="SUPFAM" id="SSF56219">
    <property type="entry name" value="DNase I-like"/>
    <property type="match status" value="1"/>
</dbReference>
<proteinExistence type="predicted"/>
<dbReference type="EMBL" id="QFOH01000008">
    <property type="protein sequence ID" value="PZP24703.1"/>
    <property type="molecule type" value="Genomic_DNA"/>
</dbReference>
<feature type="domain" description="Endonuclease/exonuclease/phosphatase" evidence="1">
    <location>
        <begin position="42"/>
        <end position="252"/>
    </location>
</feature>
<dbReference type="GO" id="GO:0003824">
    <property type="term" value="F:catalytic activity"/>
    <property type="evidence" value="ECO:0007669"/>
    <property type="project" value="InterPro"/>
</dbReference>
<evidence type="ECO:0000259" key="1">
    <source>
        <dbReference type="Pfam" id="PF03372"/>
    </source>
</evidence>
<dbReference type="Pfam" id="PF03372">
    <property type="entry name" value="Exo_endo_phos"/>
    <property type="match status" value="1"/>
</dbReference>
<sequence length="261" mass="29475">MNLQSSQLDARLATSVHSLKVLTVNTHKGFTLFNRRFILPELRDAVRSISADIVFLQEVHGTHEKHALRFPDWPATSQYEFLADSMWSDFAYGRNAVYQDGDHGNALLSKFPILRYQNLDVSISGPERRGLLHCELQVPGQEGFHAICVHLGLREAHRQQQLGLLCELIASLPQDAPVVVAGDFNDWRLKAGPVLERGANMHEAFAQAHGIVARSFPAHWPLLRLDRVYVRNANTRNPQVLSNRPWSHLSDHVPLAVEIHL</sequence>
<dbReference type="AlphaFoldDB" id="A0A2W5D389"/>
<comment type="caution">
    <text evidence="2">The sequence shown here is derived from an EMBL/GenBank/DDBJ whole genome shotgun (WGS) entry which is preliminary data.</text>
</comment>
<dbReference type="RefSeq" id="WP_273230697.1">
    <property type="nucleotide sequence ID" value="NZ_QFOH01000008.1"/>
</dbReference>
<dbReference type="InterPro" id="IPR005135">
    <property type="entry name" value="Endo/exonuclease/phosphatase"/>
</dbReference>
<evidence type="ECO:0000313" key="2">
    <source>
        <dbReference type="EMBL" id="PZP24703.1"/>
    </source>
</evidence>
<accession>A0A2W5D389</accession>
<dbReference type="PANTHER" id="PTHR14859">
    <property type="entry name" value="CALCOFLUOR WHITE HYPERSENSITIVE PROTEIN PRECURSOR"/>
    <property type="match status" value="1"/>
</dbReference>
<name>A0A2W5D389_9PSED</name>
<dbReference type="InterPro" id="IPR036691">
    <property type="entry name" value="Endo/exonu/phosph_ase_sf"/>
</dbReference>
<dbReference type="GO" id="GO:0006506">
    <property type="term" value="P:GPI anchor biosynthetic process"/>
    <property type="evidence" value="ECO:0007669"/>
    <property type="project" value="TreeGrafter"/>
</dbReference>
<dbReference type="Proteomes" id="UP000249198">
    <property type="component" value="Unassembled WGS sequence"/>
</dbReference>
<dbReference type="GO" id="GO:0016020">
    <property type="term" value="C:membrane"/>
    <property type="evidence" value="ECO:0007669"/>
    <property type="project" value="GOC"/>
</dbReference>
<evidence type="ECO:0000313" key="3">
    <source>
        <dbReference type="Proteomes" id="UP000249198"/>
    </source>
</evidence>
<protein>
    <recommendedName>
        <fullName evidence="1">Endonuclease/exonuclease/phosphatase domain-containing protein</fullName>
    </recommendedName>
</protein>